<name>A0A183JMJ5_9TREM</name>
<dbReference type="Proteomes" id="UP000279833">
    <property type="component" value="Unassembled WGS sequence"/>
</dbReference>
<evidence type="ECO:0000313" key="2">
    <source>
        <dbReference type="Proteomes" id="UP000279833"/>
    </source>
</evidence>
<dbReference type="EMBL" id="UZAK01004762">
    <property type="protein sequence ID" value="VDO85395.1"/>
    <property type="molecule type" value="Genomic_DNA"/>
</dbReference>
<reference evidence="3" key="1">
    <citation type="submission" date="2016-06" db="UniProtKB">
        <authorList>
            <consortium name="WormBaseParasite"/>
        </authorList>
    </citation>
    <scope>IDENTIFICATION</scope>
</reference>
<organism evidence="3">
    <name type="scientific">Schistosoma curassoni</name>
    <dbReference type="NCBI Taxonomy" id="6186"/>
    <lineage>
        <taxon>Eukaryota</taxon>
        <taxon>Metazoa</taxon>
        <taxon>Spiralia</taxon>
        <taxon>Lophotrochozoa</taxon>
        <taxon>Platyhelminthes</taxon>
        <taxon>Trematoda</taxon>
        <taxon>Digenea</taxon>
        <taxon>Strigeidida</taxon>
        <taxon>Schistosomatoidea</taxon>
        <taxon>Schistosomatidae</taxon>
        <taxon>Schistosoma</taxon>
    </lineage>
</organism>
<protein>
    <submittedName>
        <fullName evidence="1 3">Uncharacterized protein</fullName>
    </submittedName>
</protein>
<reference evidence="1 2" key="2">
    <citation type="submission" date="2018-11" db="EMBL/GenBank/DDBJ databases">
        <authorList>
            <consortium name="Pathogen Informatics"/>
        </authorList>
    </citation>
    <scope>NUCLEOTIDE SEQUENCE [LARGE SCALE GENOMIC DNA]</scope>
    <source>
        <strain evidence="1">Dakar</strain>
        <strain evidence="2">Dakar, Senegal</strain>
    </source>
</reference>
<sequence length="85" mass="9592">MRRYNLAVLAISETHWIQAEQQRLNTGVMLRYSGHKEENAPHTQGVPLVLFTEVRKSLIGCEAHGSRNIKASSKTNKEGMTMNII</sequence>
<dbReference type="WBParaSite" id="SCUD_0000392901-mRNA-1">
    <property type="protein sequence ID" value="SCUD_0000392901-mRNA-1"/>
    <property type="gene ID" value="SCUD_0000392901"/>
</dbReference>
<evidence type="ECO:0000313" key="1">
    <source>
        <dbReference type="EMBL" id="VDO85395.1"/>
    </source>
</evidence>
<keyword evidence="2" id="KW-1185">Reference proteome</keyword>
<proteinExistence type="predicted"/>
<accession>A0A183JMJ5</accession>
<dbReference type="AlphaFoldDB" id="A0A183JMJ5"/>
<gene>
    <name evidence="1" type="ORF">SCUD_LOCUS3929</name>
</gene>
<evidence type="ECO:0000313" key="3">
    <source>
        <dbReference type="WBParaSite" id="SCUD_0000392901-mRNA-1"/>
    </source>
</evidence>